<feature type="domain" description="Methyl-accepting transducer" evidence="8">
    <location>
        <begin position="276"/>
        <end position="547"/>
    </location>
</feature>
<evidence type="ECO:0000313" key="11">
    <source>
        <dbReference type="Proteomes" id="UP001595755"/>
    </source>
</evidence>
<organism evidence="10 11">
    <name type="scientific">Cohnella boryungensis</name>
    <dbReference type="NCBI Taxonomy" id="768479"/>
    <lineage>
        <taxon>Bacteria</taxon>
        <taxon>Bacillati</taxon>
        <taxon>Bacillota</taxon>
        <taxon>Bacilli</taxon>
        <taxon>Bacillales</taxon>
        <taxon>Paenibacillaceae</taxon>
        <taxon>Cohnella</taxon>
    </lineage>
</organism>
<dbReference type="Gene3D" id="1.10.287.950">
    <property type="entry name" value="Methyl-accepting chemotaxis protein"/>
    <property type="match status" value="1"/>
</dbReference>
<dbReference type="Proteomes" id="UP001595755">
    <property type="component" value="Unassembled WGS sequence"/>
</dbReference>
<keyword evidence="2" id="KW-1003">Cell membrane</keyword>
<keyword evidence="3 7" id="KW-0472">Membrane</keyword>
<dbReference type="PROSITE" id="PS50111">
    <property type="entry name" value="CHEMOTAXIS_TRANSDUC_2"/>
    <property type="match status" value="1"/>
</dbReference>
<gene>
    <name evidence="10" type="ORF">ACFO1S_04110</name>
</gene>
<sequence>MKLTISKKLYGGFASILLLLLIIAAINYNQISTMRNTYQSLLQDRAFAVSQVKDLSLAIKSENLSISNFLFLNDEAEIETYRQAVRDYRNVSRQLQAATTDRDDWLLLQGLDLLQQSYTSNVEQMIEFKKLNKTDDYMGLASKNEPIIEKFMQTADRYIEMQEQLLMTSSESTAASAEQALRTVLIIAAIAIVAGILIAAVISRKLSSPIRKITAFAERIAQGDLTGEHVQVKSRDEIGSLANSFMLMTDNLRKIIRQVSQNALQVAASSEQLTAGAEQTTKATEQVVEIIEQVAGGSEQQINAVRESISFVNNMSLEASHIAQSALQVSEQSLAASQTAEAGTTAVQSVVRQMGEIQATVQTIEDSVNVLGSRSNEIGNIVEIIADIAQQTNLLALNAAIEAARAGEAGRGFAVVSSEVRKLAEQSTNSSQQIAVLVKAIQEDTRRTVRSVHEGNAVVHEGIIAVSAAGESFTSIQQAVDAVTLQIQSVSTASQQMSDDTNRLAESLQGVWEVAEETASGAVSVSAATEQQLATMEEITSSSQALAIMAEELLHHVKDIKV</sequence>
<dbReference type="PANTHER" id="PTHR32089">
    <property type="entry name" value="METHYL-ACCEPTING CHEMOTAXIS PROTEIN MCPB"/>
    <property type="match status" value="1"/>
</dbReference>
<reference evidence="11" key="1">
    <citation type="journal article" date="2019" name="Int. J. Syst. Evol. Microbiol.">
        <title>The Global Catalogue of Microorganisms (GCM) 10K type strain sequencing project: providing services to taxonomists for standard genome sequencing and annotation.</title>
        <authorList>
            <consortium name="The Broad Institute Genomics Platform"/>
            <consortium name="The Broad Institute Genome Sequencing Center for Infectious Disease"/>
            <person name="Wu L."/>
            <person name="Ma J."/>
        </authorList>
    </citation>
    <scope>NUCLEOTIDE SEQUENCE [LARGE SCALE GENOMIC DNA]</scope>
    <source>
        <strain evidence="11">CGMCC 4.1641</strain>
    </source>
</reference>
<evidence type="ECO:0000256" key="4">
    <source>
        <dbReference type="ARBA" id="ARBA00023224"/>
    </source>
</evidence>
<evidence type="ECO:0000256" key="6">
    <source>
        <dbReference type="PROSITE-ProRule" id="PRU00284"/>
    </source>
</evidence>
<dbReference type="EMBL" id="JBHSED010000004">
    <property type="protein sequence ID" value="MFC4302624.1"/>
    <property type="molecule type" value="Genomic_DNA"/>
</dbReference>
<keyword evidence="4 6" id="KW-0807">Transducer</keyword>
<dbReference type="Gene3D" id="6.10.340.10">
    <property type="match status" value="1"/>
</dbReference>
<dbReference type="InterPro" id="IPR003660">
    <property type="entry name" value="HAMP_dom"/>
</dbReference>
<evidence type="ECO:0000256" key="7">
    <source>
        <dbReference type="SAM" id="Phobius"/>
    </source>
</evidence>
<proteinExistence type="inferred from homology"/>
<dbReference type="RefSeq" id="WP_204604397.1">
    <property type="nucleotide sequence ID" value="NZ_JBHSED010000004.1"/>
</dbReference>
<comment type="caution">
    <text evidence="10">The sequence shown here is derived from an EMBL/GenBank/DDBJ whole genome shotgun (WGS) entry which is preliminary data.</text>
</comment>
<feature type="domain" description="HAMP" evidence="9">
    <location>
        <begin position="204"/>
        <end position="257"/>
    </location>
</feature>
<dbReference type="SMART" id="SM00283">
    <property type="entry name" value="MA"/>
    <property type="match status" value="1"/>
</dbReference>
<comment type="similarity">
    <text evidence="5">Belongs to the methyl-accepting chemotaxis (MCP) protein family.</text>
</comment>
<dbReference type="Pfam" id="PF12729">
    <property type="entry name" value="4HB_MCP_1"/>
    <property type="match status" value="1"/>
</dbReference>
<evidence type="ECO:0000256" key="3">
    <source>
        <dbReference type="ARBA" id="ARBA00023136"/>
    </source>
</evidence>
<dbReference type="InterPro" id="IPR024478">
    <property type="entry name" value="HlyB_4HB_MCP"/>
</dbReference>
<accession>A0ABV8S858</accession>
<dbReference type="PROSITE" id="PS50885">
    <property type="entry name" value="HAMP"/>
    <property type="match status" value="1"/>
</dbReference>
<keyword evidence="7" id="KW-0812">Transmembrane</keyword>
<keyword evidence="7" id="KW-1133">Transmembrane helix</keyword>
<dbReference type="InterPro" id="IPR004089">
    <property type="entry name" value="MCPsignal_dom"/>
</dbReference>
<dbReference type="SMART" id="SM00304">
    <property type="entry name" value="HAMP"/>
    <property type="match status" value="1"/>
</dbReference>
<keyword evidence="11" id="KW-1185">Reference proteome</keyword>
<dbReference type="SUPFAM" id="SSF58104">
    <property type="entry name" value="Methyl-accepting chemotaxis protein (MCP) signaling domain"/>
    <property type="match status" value="1"/>
</dbReference>
<dbReference type="PANTHER" id="PTHR32089:SF112">
    <property type="entry name" value="LYSOZYME-LIKE PROTEIN-RELATED"/>
    <property type="match status" value="1"/>
</dbReference>
<evidence type="ECO:0000259" key="9">
    <source>
        <dbReference type="PROSITE" id="PS50885"/>
    </source>
</evidence>
<dbReference type="Pfam" id="PF00672">
    <property type="entry name" value="HAMP"/>
    <property type="match status" value="1"/>
</dbReference>
<evidence type="ECO:0000256" key="2">
    <source>
        <dbReference type="ARBA" id="ARBA00022475"/>
    </source>
</evidence>
<protein>
    <submittedName>
        <fullName evidence="10">Methyl-accepting chemotaxis protein</fullName>
    </submittedName>
</protein>
<feature type="transmembrane region" description="Helical" evidence="7">
    <location>
        <begin position="180"/>
        <end position="202"/>
    </location>
</feature>
<dbReference type="Pfam" id="PF00015">
    <property type="entry name" value="MCPsignal"/>
    <property type="match status" value="1"/>
</dbReference>
<name>A0ABV8S858_9BACL</name>
<dbReference type="CDD" id="cd06225">
    <property type="entry name" value="HAMP"/>
    <property type="match status" value="1"/>
</dbReference>
<evidence type="ECO:0000259" key="8">
    <source>
        <dbReference type="PROSITE" id="PS50111"/>
    </source>
</evidence>
<evidence type="ECO:0000256" key="1">
    <source>
        <dbReference type="ARBA" id="ARBA00004236"/>
    </source>
</evidence>
<evidence type="ECO:0000256" key="5">
    <source>
        <dbReference type="ARBA" id="ARBA00029447"/>
    </source>
</evidence>
<evidence type="ECO:0000313" key="10">
    <source>
        <dbReference type="EMBL" id="MFC4302624.1"/>
    </source>
</evidence>
<comment type="subcellular location">
    <subcellularLocation>
        <location evidence="1">Cell membrane</location>
    </subcellularLocation>
</comment>